<dbReference type="InterPro" id="IPR001789">
    <property type="entry name" value="Sig_transdc_resp-reg_receiver"/>
</dbReference>
<dbReference type="PROSITE" id="PS50110">
    <property type="entry name" value="RESPONSE_REGULATORY"/>
    <property type="match status" value="1"/>
</dbReference>
<evidence type="ECO:0000313" key="7">
    <source>
        <dbReference type="Proteomes" id="UP000001477"/>
    </source>
</evidence>
<protein>
    <recommendedName>
        <fullName evidence="1">Stage 0 sporulation protein A homolog</fullName>
    </recommendedName>
</protein>
<dbReference type="InterPro" id="IPR050595">
    <property type="entry name" value="Bact_response_regulator"/>
</dbReference>
<dbReference type="Pfam" id="PF00072">
    <property type="entry name" value="Response_reg"/>
    <property type="match status" value="1"/>
</dbReference>
<dbReference type="GO" id="GO:0000160">
    <property type="term" value="P:phosphorelay signal transduction system"/>
    <property type="evidence" value="ECO:0007669"/>
    <property type="project" value="InterPro"/>
</dbReference>
<organism evidence="6 7">
    <name type="scientific">Agathobacter rectalis (strain ATCC 33656 / DSM 3377 / JCM 17463 / KCTC 5835 / VPI 0990)</name>
    <name type="common">Eubacterium rectale</name>
    <dbReference type="NCBI Taxonomy" id="515619"/>
    <lineage>
        <taxon>Bacteria</taxon>
        <taxon>Bacillati</taxon>
        <taxon>Bacillota</taxon>
        <taxon>Clostridia</taxon>
        <taxon>Lachnospirales</taxon>
        <taxon>Lachnospiraceae</taxon>
        <taxon>Agathobacter</taxon>
    </lineage>
</organism>
<dbReference type="SUPFAM" id="SSF52172">
    <property type="entry name" value="CheY-like"/>
    <property type="match status" value="1"/>
</dbReference>
<keyword evidence="6" id="KW-0238">DNA-binding</keyword>
<dbReference type="PANTHER" id="PTHR44591">
    <property type="entry name" value="STRESS RESPONSE REGULATOR PROTEIN 1"/>
    <property type="match status" value="1"/>
</dbReference>
<dbReference type="InterPro" id="IPR011006">
    <property type="entry name" value="CheY-like_superfamily"/>
</dbReference>
<evidence type="ECO:0000256" key="4">
    <source>
        <dbReference type="PROSITE-ProRule" id="PRU00169"/>
    </source>
</evidence>
<dbReference type="PaxDb" id="515619-EUBREC_2320"/>
<sequence length="76" mass="8496">METFTAQILIVEDDENIAKMIKVSLSLGNYKGTICSDGNQVMDYLRAGDYQLILLDIMLPGKDGFQLMEEIILHTG</sequence>
<dbReference type="PANTHER" id="PTHR44591:SF3">
    <property type="entry name" value="RESPONSE REGULATORY DOMAIN-CONTAINING PROTEIN"/>
    <property type="match status" value="1"/>
</dbReference>
<name>C4ZD91_AGARV</name>
<dbReference type="KEGG" id="ere:EUBREC_2320"/>
<dbReference type="GO" id="GO:0003677">
    <property type="term" value="F:DNA binding"/>
    <property type="evidence" value="ECO:0007669"/>
    <property type="project" value="UniProtKB-KW"/>
</dbReference>
<reference evidence="6 7" key="1">
    <citation type="journal article" date="2009" name="Proc. Natl. Acad. Sci. U.S.A.">
        <title>Characterizing a model human gut microbiota composed of members of its two dominant bacterial phyla.</title>
        <authorList>
            <person name="Mahowald M.A."/>
            <person name="Rey F.E."/>
            <person name="Seedorf H."/>
            <person name="Turnbaugh P.J."/>
            <person name="Fulton R.S."/>
            <person name="Wollam A."/>
            <person name="Shah N."/>
            <person name="Wang C."/>
            <person name="Magrini V."/>
            <person name="Wilson R.K."/>
            <person name="Cantarel B.L."/>
            <person name="Coutinho P.M."/>
            <person name="Henrissat B."/>
            <person name="Crock L.W."/>
            <person name="Russell A."/>
            <person name="Verberkmoes N.C."/>
            <person name="Hettich R.L."/>
            <person name="Gordon J.I."/>
        </authorList>
    </citation>
    <scope>NUCLEOTIDE SEQUENCE [LARGE SCALE GENOMIC DNA]</scope>
    <source>
        <strain evidence="7">ATCC 33656 / DSM 3377 / JCM 17463 / KCTC 5835 / LMG 30912 / VPI 0990</strain>
    </source>
</reference>
<evidence type="ECO:0000259" key="5">
    <source>
        <dbReference type="PROSITE" id="PS50110"/>
    </source>
</evidence>
<accession>C4ZD91</accession>
<dbReference type="EMBL" id="CP001107">
    <property type="protein sequence ID" value="ACR76054.1"/>
    <property type="molecule type" value="Genomic_DNA"/>
</dbReference>
<dbReference type="HOGENOM" id="CLU_000445_69_9_9"/>
<feature type="modified residue" description="4-aspartylphosphate" evidence="4">
    <location>
        <position position="56"/>
    </location>
</feature>
<dbReference type="GeneID" id="86989088"/>
<dbReference type="RefSeq" id="WP_012743149.1">
    <property type="nucleotide sequence ID" value="NC_012781.1"/>
</dbReference>
<dbReference type="STRING" id="515619.EUBREC_2320"/>
<proteinExistence type="predicted"/>
<gene>
    <name evidence="6" type="ordered locus">EUBREC_2320</name>
</gene>
<evidence type="ECO:0000256" key="3">
    <source>
        <dbReference type="ARBA" id="ARBA00024867"/>
    </source>
</evidence>
<evidence type="ECO:0000256" key="2">
    <source>
        <dbReference type="ARBA" id="ARBA00022553"/>
    </source>
</evidence>
<dbReference type="Proteomes" id="UP000001477">
    <property type="component" value="Chromosome"/>
</dbReference>
<evidence type="ECO:0000313" key="6">
    <source>
        <dbReference type="EMBL" id="ACR76054.1"/>
    </source>
</evidence>
<comment type="function">
    <text evidence="3">May play the central regulatory role in sporulation. It may be an element of the effector pathway responsible for the activation of sporulation genes in response to nutritional stress. Spo0A may act in concert with spo0H (a sigma factor) to control the expression of some genes that are critical to the sporulation process.</text>
</comment>
<keyword evidence="2 4" id="KW-0597">Phosphoprotein</keyword>
<feature type="domain" description="Response regulatory" evidence="5">
    <location>
        <begin position="7"/>
        <end position="76"/>
    </location>
</feature>
<dbReference type="Gene3D" id="3.40.50.2300">
    <property type="match status" value="1"/>
</dbReference>
<dbReference type="AlphaFoldDB" id="C4ZD91"/>
<evidence type="ECO:0000256" key="1">
    <source>
        <dbReference type="ARBA" id="ARBA00018672"/>
    </source>
</evidence>